<organism evidence="1 2">
    <name type="scientific">Persicirhabdus sediminis</name>
    <dbReference type="NCBI Taxonomy" id="454144"/>
    <lineage>
        <taxon>Bacteria</taxon>
        <taxon>Pseudomonadati</taxon>
        <taxon>Verrucomicrobiota</taxon>
        <taxon>Verrucomicrobiia</taxon>
        <taxon>Verrucomicrobiales</taxon>
        <taxon>Verrucomicrobiaceae</taxon>
        <taxon>Persicirhabdus</taxon>
    </lineage>
</organism>
<sequence length="201" mass="21836">MKNHPDEILITRWIDDDLTGAELEQMNAWVAEHPELLEEKQAIRAMQAELRSELPRSVEPEHPVSFNAGILAAIEQENLARPAAATSTPASPAEPEKVISIWRYLRVPAIAAGMTVAFLAGSKINQPESAGSELADAQPAAKAPVPLTFYTPDSDVAAHYQKTKEATVVVIDGLEEIPRDSNIVQYHAGPKPDAIMAKNSQ</sequence>
<evidence type="ECO:0000313" key="1">
    <source>
        <dbReference type="EMBL" id="MBK1792342.1"/>
    </source>
</evidence>
<dbReference type="EMBL" id="JAENIM010000044">
    <property type="protein sequence ID" value="MBK1792342.1"/>
    <property type="molecule type" value="Genomic_DNA"/>
</dbReference>
<comment type="caution">
    <text evidence="1">The sequence shown here is derived from an EMBL/GenBank/DDBJ whole genome shotgun (WGS) entry which is preliminary data.</text>
</comment>
<evidence type="ECO:0000313" key="2">
    <source>
        <dbReference type="Proteomes" id="UP000624703"/>
    </source>
</evidence>
<reference evidence="1" key="1">
    <citation type="submission" date="2021-01" db="EMBL/GenBank/DDBJ databases">
        <title>Modified the classification status of verrucomicrobia.</title>
        <authorList>
            <person name="Feng X."/>
        </authorList>
    </citation>
    <scope>NUCLEOTIDE SEQUENCE</scope>
    <source>
        <strain evidence="1">_KCTC 22039</strain>
    </source>
</reference>
<protein>
    <submittedName>
        <fullName evidence="1">Uncharacterized protein</fullName>
    </submittedName>
</protein>
<gene>
    <name evidence="1" type="ORF">JIN82_14355</name>
</gene>
<keyword evidence="2" id="KW-1185">Reference proteome</keyword>
<name>A0A8J7MG05_9BACT</name>
<dbReference type="RefSeq" id="WP_200312353.1">
    <property type="nucleotide sequence ID" value="NZ_JAENIM010000044.1"/>
</dbReference>
<proteinExistence type="predicted"/>
<accession>A0A8J7MG05</accession>
<dbReference type="AlphaFoldDB" id="A0A8J7MG05"/>
<dbReference type="Proteomes" id="UP000624703">
    <property type="component" value="Unassembled WGS sequence"/>
</dbReference>